<evidence type="ECO:0000313" key="1">
    <source>
        <dbReference type="EMBL" id="UGO50619.1"/>
    </source>
</evidence>
<protein>
    <submittedName>
        <fullName evidence="1">Uncharacterized protein</fullName>
    </submittedName>
</protein>
<reference evidence="1" key="1">
    <citation type="submission" date="2021-10" db="EMBL/GenBank/DDBJ databases">
        <authorList>
            <person name="Lavering E.D."/>
            <person name="James R."/>
            <person name="Fairholm J.D."/>
            <person name="Ogilvie B.H."/>
            <person name="Thurgood T.L."/>
            <person name="Robison R.A."/>
            <person name="Grose J.H."/>
        </authorList>
    </citation>
    <scope>NUCLEOTIDE SEQUENCE</scope>
</reference>
<name>A0AAE9CDW2_9CAUD</name>
<keyword evidence="2" id="KW-1185">Reference proteome</keyword>
<evidence type="ECO:0000313" key="2">
    <source>
        <dbReference type="Proteomes" id="UP000827460"/>
    </source>
</evidence>
<dbReference type="Proteomes" id="UP000827460">
    <property type="component" value="Segment"/>
</dbReference>
<accession>A0AAE9CDW2</accession>
<organism evidence="1 2">
    <name type="scientific">Bacillus phage vB_BanS_Sophrita</name>
    <dbReference type="NCBI Taxonomy" id="2894790"/>
    <lineage>
        <taxon>Viruses</taxon>
        <taxon>Duplodnaviria</taxon>
        <taxon>Heunggongvirae</taxon>
        <taxon>Uroviricota</taxon>
        <taxon>Caudoviricetes</taxon>
        <taxon>Joanripponvirinae</taxon>
        <taxon>Sophritavirus</taxon>
        <taxon>Sophritavirus sophrita</taxon>
    </lineage>
</organism>
<sequence length="81" mass="9034">MFMIKFEEAVTLLEDGMEITLECKGHDYEIAPADGFLGGDGQEGWISMALGNVVYEDAERVLRESIKFLSADGDEVQIILY</sequence>
<dbReference type="EMBL" id="OK499991">
    <property type="protein sequence ID" value="UGO50619.1"/>
    <property type="molecule type" value="Genomic_DNA"/>
</dbReference>
<proteinExistence type="predicted"/>
<gene>
    <name evidence="1" type="ORF">SOPHRITA_28</name>
</gene>